<comment type="caution">
    <text evidence="1">The sequence shown here is derived from an EMBL/GenBank/DDBJ whole genome shotgun (WGS) entry which is preliminary data.</text>
</comment>
<dbReference type="Gene3D" id="3.30.530.20">
    <property type="match status" value="1"/>
</dbReference>
<dbReference type="EMBL" id="JBHMDG010000034">
    <property type="protein sequence ID" value="MFB9315568.1"/>
    <property type="molecule type" value="Genomic_DNA"/>
</dbReference>
<dbReference type="InterPro" id="IPR023393">
    <property type="entry name" value="START-like_dom_sf"/>
</dbReference>
<accession>A0ABV5KHH6</accession>
<protein>
    <submittedName>
        <fullName evidence="1">SRPBCC family protein</fullName>
    </submittedName>
</protein>
<reference evidence="1 2" key="1">
    <citation type="submission" date="2024-09" db="EMBL/GenBank/DDBJ databases">
        <authorList>
            <person name="Sun Q."/>
            <person name="Mori K."/>
        </authorList>
    </citation>
    <scope>NUCLEOTIDE SEQUENCE [LARGE SCALE GENOMIC DNA]</scope>
    <source>
        <strain evidence="1 2">JCM 9626</strain>
    </source>
</reference>
<dbReference type="InterPro" id="IPR019587">
    <property type="entry name" value="Polyketide_cyclase/dehydratase"/>
</dbReference>
<proteinExistence type="predicted"/>
<evidence type="ECO:0000313" key="1">
    <source>
        <dbReference type="EMBL" id="MFB9315568.1"/>
    </source>
</evidence>
<sequence length="155" mass="17107">MSTDKYVVTATGHVSAPPAAVHALLTDPQRHPELDGSGTVVEVSQSSAPLRVGSEFDMRMRRGFPYETRNTVVELEPDRVVAWTTRPLTRPLRWLIGGRVWRWELAPEAGGTRVTATWDLRPEKNRALVRPMAGDPGADLATTIGRIDDLLADRA</sequence>
<keyword evidence="2" id="KW-1185">Reference proteome</keyword>
<gene>
    <name evidence="1" type="ORF">ACFFRI_21170</name>
</gene>
<organism evidence="1 2">
    <name type="scientific">Nocardioides plantarum</name>
    <dbReference type="NCBI Taxonomy" id="29299"/>
    <lineage>
        <taxon>Bacteria</taxon>
        <taxon>Bacillati</taxon>
        <taxon>Actinomycetota</taxon>
        <taxon>Actinomycetes</taxon>
        <taxon>Propionibacteriales</taxon>
        <taxon>Nocardioidaceae</taxon>
        <taxon>Nocardioides</taxon>
    </lineage>
</organism>
<name>A0ABV5KHH6_9ACTN</name>
<evidence type="ECO:0000313" key="2">
    <source>
        <dbReference type="Proteomes" id="UP001589750"/>
    </source>
</evidence>
<dbReference type="Pfam" id="PF10604">
    <property type="entry name" value="Polyketide_cyc2"/>
    <property type="match status" value="1"/>
</dbReference>
<dbReference type="SUPFAM" id="SSF55961">
    <property type="entry name" value="Bet v1-like"/>
    <property type="match status" value="1"/>
</dbReference>
<dbReference type="Proteomes" id="UP001589750">
    <property type="component" value="Unassembled WGS sequence"/>
</dbReference>
<dbReference type="RefSeq" id="WP_140009132.1">
    <property type="nucleotide sequence ID" value="NZ_JBHMDG010000034.1"/>
</dbReference>